<comment type="caution">
    <text evidence="1">The sequence shown here is derived from an EMBL/GenBank/DDBJ whole genome shotgun (WGS) entry which is preliminary data.</text>
</comment>
<accession>A0AAD4NL16</accession>
<proteinExistence type="predicted"/>
<keyword evidence="2" id="KW-1185">Reference proteome</keyword>
<protein>
    <submittedName>
        <fullName evidence="1">Uncharacterized protein</fullName>
    </submittedName>
</protein>
<name>A0AAD4NL16_9BILA</name>
<organism evidence="1 2">
    <name type="scientific">Ditylenchus destructor</name>
    <dbReference type="NCBI Taxonomy" id="166010"/>
    <lineage>
        <taxon>Eukaryota</taxon>
        <taxon>Metazoa</taxon>
        <taxon>Ecdysozoa</taxon>
        <taxon>Nematoda</taxon>
        <taxon>Chromadorea</taxon>
        <taxon>Rhabditida</taxon>
        <taxon>Tylenchina</taxon>
        <taxon>Tylenchomorpha</taxon>
        <taxon>Sphaerularioidea</taxon>
        <taxon>Anguinidae</taxon>
        <taxon>Anguininae</taxon>
        <taxon>Ditylenchus</taxon>
    </lineage>
</organism>
<evidence type="ECO:0000313" key="1">
    <source>
        <dbReference type="EMBL" id="KAI1728514.1"/>
    </source>
</evidence>
<reference evidence="1" key="1">
    <citation type="submission" date="2022-01" db="EMBL/GenBank/DDBJ databases">
        <title>Genome Sequence Resource for Two Populations of Ditylenchus destructor, the Migratory Endoparasitic Phytonematode.</title>
        <authorList>
            <person name="Zhang H."/>
            <person name="Lin R."/>
            <person name="Xie B."/>
        </authorList>
    </citation>
    <scope>NUCLEOTIDE SEQUENCE</scope>
    <source>
        <strain evidence="1">BazhouSP</strain>
    </source>
</reference>
<dbReference type="AlphaFoldDB" id="A0AAD4NL16"/>
<dbReference type="EMBL" id="JAKKPZ010000001">
    <property type="protein sequence ID" value="KAI1728514.1"/>
    <property type="molecule type" value="Genomic_DNA"/>
</dbReference>
<evidence type="ECO:0000313" key="2">
    <source>
        <dbReference type="Proteomes" id="UP001201812"/>
    </source>
</evidence>
<sequence>MTEPNLPDEMLADFKSKLIATIGSEGSEGMTLSRLTEMFQKDWNEPISTYVAHFNHVNLLNLLCELVNEVKVQRDRGQEYRVIPVNAPKQKKILHMIDNTKRVIDNRKLRYTSRRLKQNNICTAVNAPCPRLLNRIFSHSGTSANTLRQIHGPMNRIQCMPYALNEISFHNARRIYPLSSTPILNNFTSGAYTVSRGWANLSKSYSSSVVQSAKTNRVDVNSQEKPLTAVLFSPTPNLPYKITASILPSQKKSFQLPEIVQKEKKIHDTFSPPETPKNLGLNANNTLQQKAGENACQEELQKRKSIVMKGGTRLFSQTINALSKQAKEAVKTVQDNSLTNVSTEVPTAVLKKNSNTQKAEPVENAVAPQVKAINCEPFVAQCRAQAKHSRKNMQDINACISRIVLSEKVNPTYFNAAYFVEQLDANLPFLCHNV</sequence>
<dbReference type="Proteomes" id="UP001201812">
    <property type="component" value="Unassembled WGS sequence"/>
</dbReference>
<gene>
    <name evidence="1" type="ORF">DdX_00703</name>
</gene>